<keyword evidence="9" id="KW-1185">Reference proteome</keyword>
<feature type="active site" evidence="5">
    <location>
        <position position="229"/>
    </location>
</feature>
<dbReference type="InterPro" id="IPR016163">
    <property type="entry name" value="Ald_DH_C"/>
</dbReference>
<proteinExistence type="inferred from homology"/>
<evidence type="ECO:0000256" key="6">
    <source>
        <dbReference type="RuleBase" id="RU003345"/>
    </source>
</evidence>
<dbReference type="InterPro" id="IPR016160">
    <property type="entry name" value="Ald_DH_CS_CYS"/>
</dbReference>
<protein>
    <recommendedName>
        <fullName evidence="4">Aldehyde dehydrogenase</fullName>
    </recommendedName>
</protein>
<evidence type="ECO:0000256" key="2">
    <source>
        <dbReference type="ARBA" id="ARBA00023002"/>
    </source>
</evidence>
<dbReference type="InterPro" id="IPR016162">
    <property type="entry name" value="Ald_DH_N"/>
</dbReference>
<keyword evidence="2 4" id="KW-0560">Oxidoreductase</keyword>
<dbReference type="RefSeq" id="WP_311656755.1">
    <property type="nucleotide sequence ID" value="NZ_JAVRHY010000001.1"/>
</dbReference>
<evidence type="ECO:0000313" key="8">
    <source>
        <dbReference type="EMBL" id="MDT0617141.1"/>
    </source>
</evidence>
<organism evidence="8 9">
    <name type="scientific">Spectribacter acetivorans</name>
    <dbReference type="NCBI Taxonomy" id="3075603"/>
    <lineage>
        <taxon>Bacteria</taxon>
        <taxon>Pseudomonadati</taxon>
        <taxon>Pseudomonadota</taxon>
        <taxon>Gammaproteobacteria</taxon>
        <taxon>Salinisphaerales</taxon>
        <taxon>Salinisphaeraceae</taxon>
        <taxon>Spectribacter</taxon>
    </lineage>
</organism>
<dbReference type="PROSITE" id="PS00070">
    <property type="entry name" value="ALDEHYDE_DEHYDR_CYS"/>
    <property type="match status" value="1"/>
</dbReference>
<comment type="caution">
    <text evidence="8">The sequence shown here is derived from an EMBL/GenBank/DDBJ whole genome shotgun (WGS) entry which is preliminary data.</text>
</comment>
<dbReference type="InterPro" id="IPR029510">
    <property type="entry name" value="Ald_DH_CS_GLU"/>
</dbReference>
<feature type="domain" description="Aldehyde dehydrogenase" evidence="7">
    <location>
        <begin position="11"/>
        <end position="450"/>
    </location>
</feature>
<dbReference type="Gene3D" id="3.40.309.10">
    <property type="entry name" value="Aldehyde Dehydrogenase, Chain A, domain 2"/>
    <property type="match status" value="1"/>
</dbReference>
<reference evidence="8 9" key="1">
    <citation type="submission" date="2023-09" db="EMBL/GenBank/DDBJ databases">
        <authorList>
            <person name="Rey-Velasco X."/>
        </authorList>
    </citation>
    <scope>NUCLEOTIDE SEQUENCE [LARGE SCALE GENOMIC DNA]</scope>
    <source>
        <strain evidence="8 9">P385</strain>
    </source>
</reference>
<evidence type="ECO:0000256" key="5">
    <source>
        <dbReference type="PROSITE-ProRule" id="PRU10007"/>
    </source>
</evidence>
<sequence length="485" mass="54046">MSTAVQDIRDRFAQAPDNQATEIERVFALQQKRALTLRTSTAAERIAKIKRLKQALLDRTEAIHEACYKDFRKPPAEVDMTEIMPVVMEANDAIRHTKRWMKPMKVPTTLAMLGTKAHVRYEPKGVSLIVSPWNYPVNLTFSPLVSALAAGNTAILKPSEMTPHCSQLMEDMVREVFDESEIAVFQGAVETSQNLLDKPFDHIFFTGSPAVGKIIMGAAAKHLTSVTLELGGKSPVIVDKSADLDKAARAVAWGKFFNNGQTCIAPDLTYVHADVKDEFVEAIKQRLETMYGSLESIESNADYARIVNNKHYKRIKHLLDDAQSRGARVLAGGQHDDAQDFLAPTLLTDIEPDAEIMQEEIFGPLMPIMTFKDTREVIDDINSRPKPLALYVFGKDNAFVDRVIGGTSAGGTAINTVMMQYLHGNLPFGGVNNSGIGMAHGHWGFKSFSHERGIVRDRFSSTHLMHPPYTPFTRKLINWTIKYFV</sequence>
<dbReference type="EMBL" id="JAVRHY010000001">
    <property type="protein sequence ID" value="MDT0617141.1"/>
    <property type="molecule type" value="Genomic_DNA"/>
</dbReference>
<comment type="similarity">
    <text evidence="1 4 6">Belongs to the aldehyde dehydrogenase family.</text>
</comment>
<evidence type="ECO:0000313" key="9">
    <source>
        <dbReference type="Proteomes" id="UP001259982"/>
    </source>
</evidence>
<dbReference type="PANTHER" id="PTHR43570:SF20">
    <property type="entry name" value="ALDEHYDE DEHYDROGENASE ALDX-RELATED"/>
    <property type="match status" value="1"/>
</dbReference>
<dbReference type="Gene3D" id="3.40.605.10">
    <property type="entry name" value="Aldehyde Dehydrogenase, Chain A, domain 1"/>
    <property type="match status" value="1"/>
</dbReference>
<dbReference type="PIRSF" id="PIRSF036492">
    <property type="entry name" value="ALDH"/>
    <property type="match status" value="1"/>
</dbReference>
<name>A0ABU3B3V6_9GAMM</name>
<evidence type="ECO:0000256" key="3">
    <source>
        <dbReference type="ARBA" id="ARBA00023027"/>
    </source>
</evidence>
<dbReference type="InterPro" id="IPR015590">
    <property type="entry name" value="Aldehyde_DH_dom"/>
</dbReference>
<evidence type="ECO:0000259" key="7">
    <source>
        <dbReference type="Pfam" id="PF00171"/>
    </source>
</evidence>
<keyword evidence="3" id="KW-0520">NAD</keyword>
<evidence type="ECO:0000256" key="4">
    <source>
        <dbReference type="PIRNR" id="PIRNR036492"/>
    </source>
</evidence>
<dbReference type="InterPro" id="IPR012394">
    <property type="entry name" value="Aldehyde_DH_NAD(P)"/>
</dbReference>
<dbReference type="SUPFAM" id="SSF53720">
    <property type="entry name" value="ALDH-like"/>
    <property type="match status" value="1"/>
</dbReference>
<dbReference type="Pfam" id="PF00171">
    <property type="entry name" value="Aldedh"/>
    <property type="match status" value="1"/>
</dbReference>
<dbReference type="PANTHER" id="PTHR43570">
    <property type="entry name" value="ALDEHYDE DEHYDROGENASE"/>
    <property type="match status" value="1"/>
</dbReference>
<evidence type="ECO:0000256" key="1">
    <source>
        <dbReference type="ARBA" id="ARBA00009986"/>
    </source>
</evidence>
<dbReference type="Proteomes" id="UP001259982">
    <property type="component" value="Unassembled WGS sequence"/>
</dbReference>
<dbReference type="PROSITE" id="PS00687">
    <property type="entry name" value="ALDEHYDE_DEHYDR_GLU"/>
    <property type="match status" value="1"/>
</dbReference>
<dbReference type="CDD" id="cd07134">
    <property type="entry name" value="ALDH_AlkH-like"/>
    <property type="match status" value="1"/>
</dbReference>
<gene>
    <name evidence="8" type="ORF">RM531_01500</name>
</gene>
<accession>A0ABU3B3V6</accession>
<dbReference type="InterPro" id="IPR016161">
    <property type="entry name" value="Ald_DH/histidinol_DH"/>
</dbReference>